<organism evidence="3 4">
    <name type="scientific">Nakaseomyces bracarensis</name>
    <dbReference type="NCBI Taxonomy" id="273131"/>
    <lineage>
        <taxon>Eukaryota</taxon>
        <taxon>Fungi</taxon>
        <taxon>Dikarya</taxon>
        <taxon>Ascomycota</taxon>
        <taxon>Saccharomycotina</taxon>
        <taxon>Saccharomycetes</taxon>
        <taxon>Saccharomycetales</taxon>
        <taxon>Saccharomycetaceae</taxon>
        <taxon>Nakaseomyces</taxon>
    </lineage>
</organism>
<dbReference type="SMART" id="SM01100">
    <property type="entry name" value="CRAL_TRIO_N"/>
    <property type="match status" value="1"/>
</dbReference>
<sequence>MGLFSRKKESAPVNRADLIPCDKMIEKPPKGSPAPHKPADLTKEQVGKLAQMLEHFDKPGLELPIDTTSNCTKTRPISSWERFFLTRECLLRYLRARKWDVNKAIHMLTETLVWRREVGITHGEEDEHPLKPEDIAIENETGKEILLGFDHENRPLFYMKNGRQNTESSFRQVQQMLFMMESATTLTPQGVEKMCVLVDFKSYKEPGIITDKAPPISIAKICLHIMQNHYPERMGKCILINIPWFIWAFLKMMYNFLDPDTKEKVIFDEPFTNHIDASQLDATYNGKLDFKYKHDVYWPDMNAKIEALRNKQYERFLRFGGKMGLSEWDLKGDSDEPEYPVESIKA</sequence>
<gene>
    <name evidence="3" type="ORF">RNJ44_00907</name>
</gene>
<feature type="domain" description="CRAL-TRIO" evidence="2">
    <location>
        <begin position="134"/>
        <end position="292"/>
    </location>
</feature>
<dbReference type="Pfam" id="PF03765">
    <property type="entry name" value="CRAL_TRIO_N"/>
    <property type="match status" value="1"/>
</dbReference>
<dbReference type="Gene3D" id="3.40.525.10">
    <property type="entry name" value="CRAL-TRIO lipid binding domain"/>
    <property type="match status" value="1"/>
</dbReference>
<dbReference type="InterPro" id="IPR036273">
    <property type="entry name" value="CRAL/TRIO_N_dom_sf"/>
</dbReference>
<evidence type="ECO:0000259" key="2">
    <source>
        <dbReference type="PROSITE" id="PS50191"/>
    </source>
</evidence>
<dbReference type="CDD" id="cd00170">
    <property type="entry name" value="SEC14"/>
    <property type="match status" value="1"/>
</dbReference>
<name>A0ABR4NQE3_9SACH</name>
<accession>A0ABR4NQE3</accession>
<dbReference type="Pfam" id="PF00650">
    <property type="entry name" value="CRAL_TRIO"/>
    <property type="match status" value="1"/>
</dbReference>
<keyword evidence="4" id="KW-1185">Reference proteome</keyword>
<dbReference type="InterPro" id="IPR001251">
    <property type="entry name" value="CRAL-TRIO_dom"/>
</dbReference>
<comment type="caution">
    <text evidence="3">The sequence shown here is derived from an EMBL/GenBank/DDBJ whole genome shotgun (WGS) entry which is preliminary data.</text>
</comment>
<proteinExistence type="predicted"/>
<dbReference type="SUPFAM" id="SSF46938">
    <property type="entry name" value="CRAL/TRIO N-terminal domain"/>
    <property type="match status" value="1"/>
</dbReference>
<protein>
    <submittedName>
        <fullName evidence="3">Phosphatidylinositol transfer protein PDR16</fullName>
    </submittedName>
</protein>
<dbReference type="InterPro" id="IPR011074">
    <property type="entry name" value="CRAL/TRIO_N_dom"/>
</dbReference>
<dbReference type="PANTHER" id="PTHR45824">
    <property type="entry name" value="GH16843P"/>
    <property type="match status" value="1"/>
</dbReference>
<dbReference type="PANTHER" id="PTHR45824:SF5">
    <property type="entry name" value="PHOSPHATIDYLINOSITOL TRANSFER PROTEIN PDR17"/>
    <property type="match status" value="1"/>
</dbReference>
<dbReference type="InterPro" id="IPR052578">
    <property type="entry name" value="PI_Transfer_CRAL-TRIO"/>
</dbReference>
<dbReference type="InterPro" id="IPR036865">
    <property type="entry name" value="CRAL-TRIO_dom_sf"/>
</dbReference>
<evidence type="ECO:0000313" key="4">
    <source>
        <dbReference type="Proteomes" id="UP001623330"/>
    </source>
</evidence>
<feature type="region of interest" description="Disordered" evidence="1">
    <location>
        <begin position="1"/>
        <end position="38"/>
    </location>
</feature>
<reference evidence="3 4" key="1">
    <citation type="submission" date="2024-05" db="EMBL/GenBank/DDBJ databases">
        <title>Long read based assembly of the Candida bracarensis genome reveals expanded adhesin content.</title>
        <authorList>
            <person name="Marcet-Houben M."/>
            <person name="Ksiezopolska E."/>
            <person name="Gabaldon T."/>
        </authorList>
    </citation>
    <scope>NUCLEOTIDE SEQUENCE [LARGE SCALE GENOMIC DNA]</scope>
    <source>
        <strain evidence="3 4">CBM6</strain>
    </source>
</reference>
<dbReference type="Proteomes" id="UP001623330">
    <property type="component" value="Unassembled WGS sequence"/>
</dbReference>
<evidence type="ECO:0000256" key="1">
    <source>
        <dbReference type="SAM" id="MobiDB-lite"/>
    </source>
</evidence>
<dbReference type="SUPFAM" id="SSF52087">
    <property type="entry name" value="CRAL/TRIO domain"/>
    <property type="match status" value="1"/>
</dbReference>
<dbReference type="SMART" id="SM00516">
    <property type="entry name" value="SEC14"/>
    <property type="match status" value="1"/>
</dbReference>
<dbReference type="EMBL" id="JBEVYD010000009">
    <property type="protein sequence ID" value="KAL3230458.1"/>
    <property type="molecule type" value="Genomic_DNA"/>
</dbReference>
<feature type="compositionally biased region" description="Basic and acidic residues" evidence="1">
    <location>
        <begin position="1"/>
        <end position="10"/>
    </location>
</feature>
<evidence type="ECO:0000313" key="3">
    <source>
        <dbReference type="EMBL" id="KAL3230458.1"/>
    </source>
</evidence>
<dbReference type="PROSITE" id="PS50191">
    <property type="entry name" value="CRAL_TRIO"/>
    <property type="match status" value="1"/>
</dbReference>